<evidence type="ECO:0000256" key="5">
    <source>
        <dbReference type="ARBA" id="ARBA00023295"/>
    </source>
</evidence>
<name>A0A7X0MIA6_9SPHI</name>
<gene>
    <name evidence="11" type="ORF">HDF25_002336</name>
</gene>
<dbReference type="Gene3D" id="3.30.379.10">
    <property type="entry name" value="Chitobiase/beta-hexosaminidase domain 2-like"/>
    <property type="match status" value="1"/>
</dbReference>
<evidence type="ECO:0000259" key="8">
    <source>
        <dbReference type="Pfam" id="PF00754"/>
    </source>
</evidence>
<dbReference type="SUPFAM" id="SSF49785">
    <property type="entry name" value="Galactose-binding domain-like"/>
    <property type="match status" value="1"/>
</dbReference>
<evidence type="ECO:0000259" key="7">
    <source>
        <dbReference type="Pfam" id="PF00728"/>
    </source>
</evidence>
<dbReference type="PANTHER" id="PTHR22600:SF57">
    <property type="entry name" value="BETA-N-ACETYLHEXOSAMINIDASE"/>
    <property type="match status" value="1"/>
</dbReference>
<dbReference type="GO" id="GO:0030203">
    <property type="term" value="P:glycosaminoglycan metabolic process"/>
    <property type="evidence" value="ECO:0007669"/>
    <property type="project" value="TreeGrafter"/>
</dbReference>
<dbReference type="EC" id="3.2.1.52" evidence="3"/>
<dbReference type="Pfam" id="PF00728">
    <property type="entry name" value="Glyco_hydro_20"/>
    <property type="match status" value="1"/>
</dbReference>
<comment type="caution">
    <text evidence="11">The sequence shown here is derived from an EMBL/GenBank/DDBJ whole genome shotgun (WGS) entry which is preliminary data.</text>
</comment>
<evidence type="ECO:0000313" key="12">
    <source>
        <dbReference type="Proteomes" id="UP000521017"/>
    </source>
</evidence>
<dbReference type="GO" id="GO:0004563">
    <property type="term" value="F:beta-N-acetylhexosaminidase activity"/>
    <property type="evidence" value="ECO:0007669"/>
    <property type="project" value="UniProtKB-EC"/>
</dbReference>
<evidence type="ECO:0000256" key="3">
    <source>
        <dbReference type="ARBA" id="ARBA00012663"/>
    </source>
</evidence>
<dbReference type="InterPro" id="IPR025705">
    <property type="entry name" value="Beta_hexosaminidase_sua/sub"/>
</dbReference>
<dbReference type="EMBL" id="JACHCC010000005">
    <property type="protein sequence ID" value="MBB6500192.1"/>
    <property type="molecule type" value="Genomic_DNA"/>
</dbReference>
<keyword evidence="4 11" id="KW-0378">Hydrolase</keyword>
<dbReference type="Gene3D" id="2.60.120.260">
    <property type="entry name" value="Galactose-binding domain-like"/>
    <property type="match status" value="1"/>
</dbReference>
<dbReference type="AlphaFoldDB" id="A0A7X0MIA6"/>
<accession>A0A7X0MIA6</accession>
<dbReference type="InterPro" id="IPR008979">
    <property type="entry name" value="Galactose-bd-like_sf"/>
</dbReference>
<dbReference type="Proteomes" id="UP000521017">
    <property type="component" value="Unassembled WGS sequence"/>
</dbReference>
<dbReference type="PRINTS" id="PR00738">
    <property type="entry name" value="GLHYDRLASE20"/>
</dbReference>
<evidence type="ECO:0000256" key="6">
    <source>
        <dbReference type="PIRSR" id="PIRSR625705-1"/>
    </source>
</evidence>
<dbReference type="InterPro" id="IPR059177">
    <property type="entry name" value="GH29D-like_dom"/>
</dbReference>
<keyword evidence="5 11" id="KW-0326">Glycosidase</keyword>
<dbReference type="Pfam" id="PF00754">
    <property type="entry name" value="F5_F8_type_C"/>
    <property type="match status" value="1"/>
</dbReference>
<dbReference type="CDD" id="cd06563">
    <property type="entry name" value="GH20_chitobiase-like"/>
    <property type="match status" value="1"/>
</dbReference>
<feature type="active site" description="Proton donor" evidence="6">
    <location>
        <position position="330"/>
    </location>
</feature>
<dbReference type="PANTHER" id="PTHR22600">
    <property type="entry name" value="BETA-HEXOSAMINIDASE"/>
    <property type="match status" value="1"/>
</dbReference>
<dbReference type="GO" id="GO:0005975">
    <property type="term" value="P:carbohydrate metabolic process"/>
    <property type="evidence" value="ECO:0007669"/>
    <property type="project" value="InterPro"/>
</dbReference>
<dbReference type="GO" id="GO:0016020">
    <property type="term" value="C:membrane"/>
    <property type="evidence" value="ECO:0007669"/>
    <property type="project" value="TreeGrafter"/>
</dbReference>
<evidence type="ECO:0000313" key="11">
    <source>
        <dbReference type="EMBL" id="MBB6500192.1"/>
    </source>
</evidence>
<dbReference type="InterPro" id="IPR029018">
    <property type="entry name" value="Hex-like_dom2"/>
</dbReference>
<comment type="catalytic activity">
    <reaction evidence="1">
        <text>Hydrolysis of terminal non-reducing N-acetyl-D-hexosamine residues in N-acetyl-beta-D-hexosaminides.</text>
        <dbReference type="EC" id="3.2.1.52"/>
    </reaction>
</comment>
<feature type="domain" description="Glycoside hydrolase family 20 catalytic" evidence="7">
    <location>
        <begin position="157"/>
        <end position="499"/>
    </location>
</feature>
<dbReference type="InterPro" id="IPR000421">
    <property type="entry name" value="FA58C"/>
</dbReference>
<evidence type="ECO:0000256" key="1">
    <source>
        <dbReference type="ARBA" id="ARBA00001231"/>
    </source>
</evidence>
<feature type="domain" description="Beta-hexosaminidase bacterial type N-terminal" evidence="9">
    <location>
        <begin position="31"/>
        <end position="154"/>
    </location>
</feature>
<evidence type="ECO:0000259" key="10">
    <source>
        <dbReference type="Pfam" id="PF13290"/>
    </source>
</evidence>
<dbReference type="Pfam" id="PF13290">
    <property type="entry name" value="CHB_HEX_C_1"/>
    <property type="match status" value="1"/>
</dbReference>
<sequence>MKQLQHLFIFSFLLLFQLIPKLASAQDSLFIIPKPQLQTERPGFYLYPNLEEVYATKTFLATADLLHEHPYIHFQKAKLLLPGQLIPKQGIILIMADRKDPLAPNAYRLQVDTRRIIITAHQPAAMLNGIATLRQIAYTRKNGRTIPAVYIEDQPQFSYRGLMLDVSRHFYPISFLKKYIDIMSLYKLNTFHWHLTDGAGWRLEIKKYPELTNKAAWRTDDNWKKWWDGGRQYVEMGSPEAHGGFYTQEEAKDLVRYAAKRGITIIPEIEMPGHSEEVLAVYPNLSCSGKPYKNSEFCIGNEDTFTFLQNVINEVIAIFPSEYIHIGGDEADKTAWKECPKCQKRIKDLHLKDENELQSYAVKRMETYLTSKGKKLIGWDEILEGGLSPAATVMSWRGEKGGIEAANTGHDVIMTPGAYLYFDAYQTNPIGQPEAIGGYLPLKKVYSYFPVPAEISAANRKHILGIQANVWTEYMPTQNQTDYMVFPRAIALAEIGWTAEKNKNWDDFQLRLQKHYLLLQRFGIHYYVPSNELSILSKFDMVSRKASVSISSEQFHPEIRYTIDGSSPSVSSAVYKAPVELNVTSVVKAGIFKNKIQQGKTQELMVDIHKAIGKKVIYNNPWSSGYPAQKELTLVNGETGDLTYGDGQWQGFLGNFDVTIDMDTRTALNELKIRFMQLTGPGVYIPSDVSISVSEDGKDFRPIRKLENDVPVSDSSLRFKTFVFNLKGVSARYIRITGKNEQKGFVFTDEVVIY</sequence>
<organism evidence="11 12">
    <name type="scientific">Pedobacter cryoconitis</name>
    <dbReference type="NCBI Taxonomy" id="188932"/>
    <lineage>
        <taxon>Bacteria</taxon>
        <taxon>Pseudomonadati</taxon>
        <taxon>Bacteroidota</taxon>
        <taxon>Sphingobacteriia</taxon>
        <taxon>Sphingobacteriales</taxon>
        <taxon>Sphingobacteriaceae</taxon>
        <taxon>Pedobacter</taxon>
    </lineage>
</organism>
<proteinExistence type="inferred from homology"/>
<protein>
    <recommendedName>
        <fullName evidence="3">beta-N-acetylhexosaminidase</fullName>
        <ecNumber evidence="3">3.2.1.52</ecNumber>
    </recommendedName>
</protein>
<feature type="domain" description="F5/8 type C" evidence="8">
    <location>
        <begin position="634"/>
        <end position="744"/>
    </location>
</feature>
<dbReference type="Pfam" id="PF02838">
    <property type="entry name" value="Glyco_hydro_20b"/>
    <property type="match status" value="1"/>
</dbReference>
<dbReference type="SUPFAM" id="SSF55545">
    <property type="entry name" value="beta-N-acetylhexosaminidase-like domain"/>
    <property type="match status" value="1"/>
</dbReference>
<dbReference type="Gene3D" id="3.20.20.80">
    <property type="entry name" value="Glycosidases"/>
    <property type="match status" value="1"/>
</dbReference>
<evidence type="ECO:0000256" key="2">
    <source>
        <dbReference type="ARBA" id="ARBA00006285"/>
    </source>
</evidence>
<comment type="similarity">
    <text evidence="2">Belongs to the glycosyl hydrolase 20 family.</text>
</comment>
<evidence type="ECO:0000256" key="4">
    <source>
        <dbReference type="ARBA" id="ARBA00022801"/>
    </source>
</evidence>
<dbReference type="InterPro" id="IPR015883">
    <property type="entry name" value="Glyco_hydro_20_cat"/>
</dbReference>
<dbReference type="InterPro" id="IPR017853">
    <property type="entry name" value="GH"/>
</dbReference>
<reference evidence="11 12" key="1">
    <citation type="submission" date="2020-08" db="EMBL/GenBank/DDBJ databases">
        <title>Genomic Encyclopedia of Type Strains, Phase IV (KMG-V): Genome sequencing to study the core and pangenomes of soil and plant-associated prokaryotes.</title>
        <authorList>
            <person name="Whitman W."/>
        </authorList>
    </citation>
    <scope>NUCLEOTIDE SEQUENCE [LARGE SCALE GENOMIC DNA]</scope>
    <source>
        <strain evidence="11 12">M2T3</strain>
    </source>
</reference>
<dbReference type="RefSeq" id="WP_184624900.1">
    <property type="nucleotide sequence ID" value="NZ_JACHCC010000005.1"/>
</dbReference>
<feature type="domain" description="GH29D-like beta-sandwich" evidence="10">
    <location>
        <begin position="543"/>
        <end position="601"/>
    </location>
</feature>
<dbReference type="InterPro" id="IPR015882">
    <property type="entry name" value="HEX_bac_N"/>
</dbReference>
<dbReference type="SUPFAM" id="SSF51445">
    <property type="entry name" value="(Trans)glycosidases"/>
    <property type="match status" value="1"/>
</dbReference>
<evidence type="ECO:0000259" key="9">
    <source>
        <dbReference type="Pfam" id="PF02838"/>
    </source>
</evidence>